<evidence type="ECO:0000259" key="2">
    <source>
        <dbReference type="Pfam" id="PF00144"/>
    </source>
</evidence>
<dbReference type="InterPro" id="IPR050789">
    <property type="entry name" value="Diverse_Enzym_Activities"/>
</dbReference>
<dbReference type="SUPFAM" id="SSF56601">
    <property type="entry name" value="beta-lactamase/transpeptidase-like"/>
    <property type="match status" value="1"/>
</dbReference>
<feature type="domain" description="Beta-lactamase-related" evidence="2">
    <location>
        <begin position="30"/>
        <end position="321"/>
    </location>
</feature>
<evidence type="ECO:0000256" key="1">
    <source>
        <dbReference type="SAM" id="SignalP"/>
    </source>
</evidence>
<dbReference type="PANTHER" id="PTHR43283:SF3">
    <property type="entry name" value="BETA-LACTAMASE FAMILY PROTEIN (AFU_ORTHOLOGUE AFUA_5G07500)"/>
    <property type="match status" value="1"/>
</dbReference>
<evidence type="ECO:0000313" key="3">
    <source>
        <dbReference type="EMBL" id="UXI68952.1"/>
    </source>
</evidence>
<dbReference type="InterPro" id="IPR012338">
    <property type="entry name" value="Beta-lactam/transpept-like"/>
</dbReference>
<reference evidence="3" key="1">
    <citation type="submission" date="2022-09" db="EMBL/GenBank/DDBJ databases">
        <title>Tahibacter sp. nov., isolated from a fresh water.</title>
        <authorList>
            <person name="Baek J.H."/>
            <person name="Lee J.K."/>
            <person name="Kim J.M."/>
            <person name="Jeon C.O."/>
        </authorList>
    </citation>
    <scope>NUCLEOTIDE SEQUENCE</scope>
    <source>
        <strain evidence="3">W38</strain>
    </source>
</reference>
<dbReference type="InterPro" id="IPR001466">
    <property type="entry name" value="Beta-lactam-related"/>
</dbReference>
<organism evidence="3 4">
    <name type="scientific">Tahibacter amnicola</name>
    <dbReference type="NCBI Taxonomy" id="2976241"/>
    <lineage>
        <taxon>Bacteria</taxon>
        <taxon>Pseudomonadati</taxon>
        <taxon>Pseudomonadota</taxon>
        <taxon>Gammaproteobacteria</taxon>
        <taxon>Lysobacterales</taxon>
        <taxon>Rhodanobacteraceae</taxon>
        <taxon>Tahibacter</taxon>
    </lineage>
</organism>
<proteinExistence type="predicted"/>
<dbReference type="PANTHER" id="PTHR43283">
    <property type="entry name" value="BETA-LACTAMASE-RELATED"/>
    <property type="match status" value="1"/>
</dbReference>
<dbReference type="Proteomes" id="UP001064632">
    <property type="component" value="Chromosome"/>
</dbReference>
<keyword evidence="4" id="KW-1185">Reference proteome</keyword>
<protein>
    <submittedName>
        <fullName evidence="3">Beta-lactamase family protein</fullName>
    </submittedName>
</protein>
<dbReference type="RefSeq" id="WP_261695911.1">
    <property type="nucleotide sequence ID" value="NZ_CP104694.1"/>
</dbReference>
<sequence length="361" mass="38779">MRGICLVLLLLASAVGHAQTCTFPEATGRFAALLQSEGLEGGALLVGDRQGIVYENYLGTYTPATWVPVASATKLLSAVRLVQLADQGALGLDVPVSSYLPAFSGEKGTMTVRQMFSHTAGYGDDLLAPVVNNDSITLAQAVEQIACCRPLNAGYTVGGQFSYGGVSMHVAGRVAEVRGGGDWQARWISELGEPLGISSIDWQGLGPTLNYRIAGGARSTLRDYGRVLHLLANDGRSNNRRLLSLGGVRQFRQDNVGNLPVAYAPPNAVPPVRYGLGSWMIGERPPGEAPLIHSLGMFGFMPWVDLEKHRFGVFMIRGDAGVNDRAWPVYQQMLTDIGTAFDQGCSPVEWFDEIFGAGEFE</sequence>
<dbReference type="EMBL" id="CP104694">
    <property type="protein sequence ID" value="UXI68952.1"/>
    <property type="molecule type" value="Genomic_DNA"/>
</dbReference>
<feature type="chain" id="PRO_5046093729" evidence="1">
    <location>
        <begin position="19"/>
        <end position="361"/>
    </location>
</feature>
<keyword evidence="1" id="KW-0732">Signal</keyword>
<feature type="signal peptide" evidence="1">
    <location>
        <begin position="1"/>
        <end position="18"/>
    </location>
</feature>
<dbReference type="Pfam" id="PF00144">
    <property type="entry name" value="Beta-lactamase"/>
    <property type="match status" value="1"/>
</dbReference>
<gene>
    <name evidence="3" type="ORF">N4264_04675</name>
</gene>
<dbReference type="Gene3D" id="3.40.710.10">
    <property type="entry name" value="DD-peptidase/beta-lactamase superfamily"/>
    <property type="match status" value="1"/>
</dbReference>
<accession>A0ABY6BMA7</accession>
<name>A0ABY6BMA7_9GAMM</name>
<evidence type="ECO:0000313" key="4">
    <source>
        <dbReference type="Proteomes" id="UP001064632"/>
    </source>
</evidence>